<dbReference type="PANTHER" id="PTHR24058:SF17">
    <property type="entry name" value="HOMEODOMAIN INTERACTING PROTEIN KINASE, ISOFORM D"/>
    <property type="match status" value="1"/>
</dbReference>
<proteinExistence type="inferred from homology"/>
<keyword evidence="1 7" id="KW-0723">Serine/threonine-protein kinase</keyword>
<dbReference type="GeneTree" id="ENSGT00940000155356"/>
<evidence type="ECO:0000256" key="5">
    <source>
        <dbReference type="ARBA" id="ARBA00022840"/>
    </source>
</evidence>
<dbReference type="PANTHER" id="PTHR24058">
    <property type="entry name" value="DUAL SPECIFICITY PROTEIN KINASE"/>
    <property type="match status" value="1"/>
</dbReference>
<dbReference type="PROSITE" id="PS00107">
    <property type="entry name" value="PROTEIN_KINASE_ATP"/>
    <property type="match status" value="1"/>
</dbReference>
<dbReference type="Gene3D" id="3.30.200.20">
    <property type="entry name" value="Phosphorylase Kinase, domain 1"/>
    <property type="match status" value="1"/>
</dbReference>
<reference evidence="10" key="2">
    <citation type="submission" date="2025-09" db="UniProtKB">
        <authorList>
            <consortium name="Ensembl"/>
        </authorList>
    </citation>
    <scope>IDENTIFICATION</scope>
</reference>
<dbReference type="Pfam" id="PF00069">
    <property type="entry name" value="Pkinase"/>
    <property type="match status" value="1"/>
</dbReference>
<dbReference type="InterPro" id="IPR011009">
    <property type="entry name" value="Kinase-like_dom_sf"/>
</dbReference>
<dbReference type="GO" id="GO:0005524">
    <property type="term" value="F:ATP binding"/>
    <property type="evidence" value="ECO:0007669"/>
    <property type="project" value="UniProtKB-UniRule"/>
</dbReference>
<keyword evidence="11" id="KW-1185">Reference proteome</keyword>
<name>A0A3Q3EEG6_9LABR</name>
<evidence type="ECO:0000313" key="10">
    <source>
        <dbReference type="Ensembl" id="ENSLBEP00000005563.1"/>
    </source>
</evidence>
<sequence length="313" mass="36087">MQSYEAHLVGNGAFAKVAKCVKSATKEMVALRVVKIHTKSDLQREHEILLKLRYFNPDECNFVKWHCSFMYKRHLCQEFELLDMSLREFVTMRPTRSLHLKEIKTILYQLATTLEVLKRLQVAHCDLKLENIMLVDHVRQPLRVKVIDFGSACNASNIAHGAYIQTRWYRAPETILGLPCSEAIDMWSLGCIAAELFLGHPLYPGSCEYQMLQFMIQTQGQLPDRHLSKTDAVVDEADLENFVELVKQMLHLDSTKRITPSQEDESNPVHTQPQETKKRVRDDILLKHPSEVQNVNVDVCLSVPAQTKRNKYN</sequence>
<feature type="domain" description="Protein kinase" evidence="9">
    <location>
        <begin position="3"/>
        <end position="270"/>
    </location>
</feature>
<keyword evidence="4" id="KW-0418">Kinase</keyword>
<evidence type="ECO:0000256" key="2">
    <source>
        <dbReference type="ARBA" id="ARBA00022679"/>
    </source>
</evidence>
<evidence type="ECO:0000256" key="7">
    <source>
        <dbReference type="RuleBase" id="RU000304"/>
    </source>
</evidence>
<protein>
    <recommendedName>
        <fullName evidence="9">Protein kinase domain-containing protein</fullName>
    </recommendedName>
</protein>
<evidence type="ECO:0000313" key="11">
    <source>
        <dbReference type="Proteomes" id="UP000261660"/>
    </source>
</evidence>
<dbReference type="PROSITE" id="PS50011">
    <property type="entry name" value="PROTEIN_KINASE_DOM"/>
    <property type="match status" value="1"/>
</dbReference>
<reference evidence="10" key="1">
    <citation type="submission" date="2025-08" db="UniProtKB">
        <authorList>
            <consortium name="Ensembl"/>
        </authorList>
    </citation>
    <scope>IDENTIFICATION</scope>
</reference>
<dbReference type="InterPro" id="IPR050494">
    <property type="entry name" value="Ser_Thr_dual-spec_kinase"/>
</dbReference>
<keyword evidence="3 6" id="KW-0547">Nucleotide-binding</keyword>
<keyword evidence="2" id="KW-0808">Transferase</keyword>
<evidence type="ECO:0000259" key="9">
    <source>
        <dbReference type="PROSITE" id="PS50011"/>
    </source>
</evidence>
<dbReference type="GO" id="GO:0005634">
    <property type="term" value="C:nucleus"/>
    <property type="evidence" value="ECO:0007669"/>
    <property type="project" value="TreeGrafter"/>
</dbReference>
<accession>A0A3Q3EEG6</accession>
<dbReference type="SUPFAM" id="SSF56112">
    <property type="entry name" value="Protein kinase-like (PK-like)"/>
    <property type="match status" value="1"/>
</dbReference>
<dbReference type="InterPro" id="IPR000719">
    <property type="entry name" value="Prot_kinase_dom"/>
</dbReference>
<dbReference type="InterPro" id="IPR008271">
    <property type="entry name" value="Ser/Thr_kinase_AS"/>
</dbReference>
<dbReference type="GO" id="GO:0004713">
    <property type="term" value="F:protein tyrosine kinase activity"/>
    <property type="evidence" value="ECO:0007669"/>
    <property type="project" value="TreeGrafter"/>
</dbReference>
<feature type="region of interest" description="Disordered" evidence="8">
    <location>
        <begin position="257"/>
        <end position="280"/>
    </location>
</feature>
<dbReference type="Ensembl" id="ENSLBET00000005851.1">
    <property type="protein sequence ID" value="ENSLBEP00000005563.1"/>
    <property type="gene ID" value="ENSLBEG00000004194.1"/>
</dbReference>
<dbReference type="Gene3D" id="1.10.510.10">
    <property type="entry name" value="Transferase(Phosphotransferase) domain 1"/>
    <property type="match status" value="1"/>
</dbReference>
<dbReference type="GO" id="GO:0005737">
    <property type="term" value="C:cytoplasm"/>
    <property type="evidence" value="ECO:0007669"/>
    <property type="project" value="TreeGrafter"/>
</dbReference>
<dbReference type="InterPro" id="IPR017441">
    <property type="entry name" value="Protein_kinase_ATP_BS"/>
</dbReference>
<evidence type="ECO:0000256" key="8">
    <source>
        <dbReference type="SAM" id="MobiDB-lite"/>
    </source>
</evidence>
<organism evidence="10 11">
    <name type="scientific">Labrus bergylta</name>
    <name type="common">ballan wrasse</name>
    <dbReference type="NCBI Taxonomy" id="56723"/>
    <lineage>
        <taxon>Eukaryota</taxon>
        <taxon>Metazoa</taxon>
        <taxon>Chordata</taxon>
        <taxon>Craniata</taxon>
        <taxon>Vertebrata</taxon>
        <taxon>Euteleostomi</taxon>
        <taxon>Actinopterygii</taxon>
        <taxon>Neopterygii</taxon>
        <taxon>Teleostei</taxon>
        <taxon>Neoteleostei</taxon>
        <taxon>Acanthomorphata</taxon>
        <taxon>Eupercaria</taxon>
        <taxon>Labriformes</taxon>
        <taxon>Labridae</taxon>
        <taxon>Labrus</taxon>
    </lineage>
</organism>
<evidence type="ECO:0000256" key="1">
    <source>
        <dbReference type="ARBA" id="ARBA00022527"/>
    </source>
</evidence>
<evidence type="ECO:0000256" key="6">
    <source>
        <dbReference type="PROSITE-ProRule" id="PRU10141"/>
    </source>
</evidence>
<dbReference type="Proteomes" id="UP000261660">
    <property type="component" value="Unplaced"/>
</dbReference>
<dbReference type="AlphaFoldDB" id="A0A3Q3EEG6"/>
<evidence type="ECO:0000256" key="4">
    <source>
        <dbReference type="ARBA" id="ARBA00022777"/>
    </source>
</evidence>
<comment type="similarity">
    <text evidence="7">Belongs to the protein kinase superfamily.</text>
</comment>
<dbReference type="SMART" id="SM00220">
    <property type="entry name" value="S_TKc"/>
    <property type="match status" value="1"/>
</dbReference>
<feature type="binding site" evidence="6">
    <location>
        <position position="35"/>
    </location>
    <ligand>
        <name>ATP</name>
        <dbReference type="ChEBI" id="CHEBI:30616"/>
    </ligand>
</feature>
<dbReference type="GO" id="GO:0004674">
    <property type="term" value="F:protein serine/threonine kinase activity"/>
    <property type="evidence" value="ECO:0007669"/>
    <property type="project" value="UniProtKB-KW"/>
</dbReference>
<keyword evidence="5 6" id="KW-0067">ATP-binding</keyword>
<dbReference type="PROSITE" id="PS00108">
    <property type="entry name" value="PROTEIN_KINASE_ST"/>
    <property type="match status" value="1"/>
</dbReference>
<evidence type="ECO:0000256" key="3">
    <source>
        <dbReference type="ARBA" id="ARBA00022741"/>
    </source>
</evidence>